<evidence type="ECO:0000313" key="2">
    <source>
        <dbReference type="Proteomes" id="UP000237105"/>
    </source>
</evidence>
<dbReference type="GO" id="GO:0016787">
    <property type="term" value="F:hydrolase activity"/>
    <property type="evidence" value="ECO:0007669"/>
    <property type="project" value="UniProtKB-KW"/>
</dbReference>
<dbReference type="AlphaFoldDB" id="A0A2P5E3L5"/>
<evidence type="ECO:0000313" key="1">
    <source>
        <dbReference type="EMBL" id="PON80132.1"/>
    </source>
</evidence>
<dbReference type="SUPFAM" id="SSF53474">
    <property type="entry name" value="alpha/beta-Hydrolases"/>
    <property type="match status" value="1"/>
</dbReference>
<gene>
    <name evidence="1" type="ORF">PanWU01x14_005820</name>
</gene>
<name>A0A2P5E3L5_PARAD</name>
<keyword evidence="2" id="KW-1185">Reference proteome</keyword>
<dbReference type="Gene3D" id="3.40.50.1820">
    <property type="entry name" value="alpha/beta hydrolase"/>
    <property type="match status" value="1"/>
</dbReference>
<keyword evidence="1" id="KW-0378">Hydrolase</keyword>
<protein>
    <submittedName>
        <fullName evidence="1">Alpha/beta hydrolase fold</fullName>
    </submittedName>
</protein>
<comment type="caution">
    <text evidence="1">The sequence shown here is derived from an EMBL/GenBank/DDBJ whole genome shotgun (WGS) entry which is preliminary data.</text>
</comment>
<accession>A0A2P5E3L5</accession>
<dbReference type="OrthoDB" id="408631at2759"/>
<proteinExistence type="predicted"/>
<dbReference type="Proteomes" id="UP000237105">
    <property type="component" value="Unassembled WGS sequence"/>
</dbReference>
<sequence>MFTYINIHNVAIRLGLESLPGREFVYPSAPGSLDNPIVNLVGASTPSLAGLGCLRILLCVASKDWLREKGVWYYEFVKKNGWEGEIELFEVEEEDHAFHIFYIDSHNANAMIDRLASFLV</sequence>
<dbReference type="EMBL" id="JXTB01000002">
    <property type="protein sequence ID" value="PON80132.1"/>
    <property type="molecule type" value="Genomic_DNA"/>
</dbReference>
<organism evidence="1 2">
    <name type="scientific">Parasponia andersonii</name>
    <name type="common">Sponia andersonii</name>
    <dbReference type="NCBI Taxonomy" id="3476"/>
    <lineage>
        <taxon>Eukaryota</taxon>
        <taxon>Viridiplantae</taxon>
        <taxon>Streptophyta</taxon>
        <taxon>Embryophyta</taxon>
        <taxon>Tracheophyta</taxon>
        <taxon>Spermatophyta</taxon>
        <taxon>Magnoliopsida</taxon>
        <taxon>eudicotyledons</taxon>
        <taxon>Gunneridae</taxon>
        <taxon>Pentapetalae</taxon>
        <taxon>rosids</taxon>
        <taxon>fabids</taxon>
        <taxon>Rosales</taxon>
        <taxon>Cannabaceae</taxon>
        <taxon>Parasponia</taxon>
    </lineage>
</organism>
<dbReference type="STRING" id="3476.A0A2P5E3L5"/>
<reference evidence="2" key="1">
    <citation type="submission" date="2016-06" db="EMBL/GenBank/DDBJ databases">
        <title>Parallel loss of symbiosis genes in relatives of nitrogen-fixing non-legume Parasponia.</title>
        <authorList>
            <person name="Van Velzen R."/>
            <person name="Holmer R."/>
            <person name="Bu F."/>
            <person name="Rutten L."/>
            <person name="Van Zeijl A."/>
            <person name="Liu W."/>
            <person name="Santuari L."/>
            <person name="Cao Q."/>
            <person name="Sharma T."/>
            <person name="Shen D."/>
            <person name="Roswanjaya Y."/>
            <person name="Wardhani T."/>
            <person name="Kalhor M.S."/>
            <person name="Jansen J."/>
            <person name="Van den Hoogen J."/>
            <person name="Gungor B."/>
            <person name="Hartog M."/>
            <person name="Hontelez J."/>
            <person name="Verver J."/>
            <person name="Yang W.-C."/>
            <person name="Schijlen E."/>
            <person name="Repin R."/>
            <person name="Schilthuizen M."/>
            <person name="Schranz E."/>
            <person name="Heidstra R."/>
            <person name="Miyata K."/>
            <person name="Fedorova E."/>
            <person name="Kohlen W."/>
            <person name="Bisseling T."/>
            <person name="Smit S."/>
            <person name="Geurts R."/>
        </authorList>
    </citation>
    <scope>NUCLEOTIDE SEQUENCE [LARGE SCALE GENOMIC DNA]</scope>
    <source>
        <strain evidence="2">cv. WU1-14</strain>
    </source>
</reference>
<dbReference type="InterPro" id="IPR029058">
    <property type="entry name" value="AB_hydrolase_fold"/>
</dbReference>